<evidence type="ECO:0000313" key="1">
    <source>
        <dbReference type="EMBL" id="KAA6359212.1"/>
    </source>
</evidence>
<organism evidence="1 2">
    <name type="scientific">Streblomastix strix</name>
    <dbReference type="NCBI Taxonomy" id="222440"/>
    <lineage>
        <taxon>Eukaryota</taxon>
        <taxon>Metamonada</taxon>
        <taxon>Preaxostyla</taxon>
        <taxon>Oxymonadida</taxon>
        <taxon>Streblomastigidae</taxon>
        <taxon>Streblomastix</taxon>
    </lineage>
</organism>
<name>A0A5J4TMU7_9EUKA</name>
<evidence type="ECO:0000313" key="2">
    <source>
        <dbReference type="Proteomes" id="UP000324800"/>
    </source>
</evidence>
<gene>
    <name evidence="1" type="ORF">EZS28_045261</name>
</gene>
<protein>
    <submittedName>
        <fullName evidence="1">Uncharacterized protein</fullName>
    </submittedName>
</protein>
<dbReference type="AlphaFoldDB" id="A0A5J4TMU7"/>
<sequence>MATKQQIMASAWNSVLIKPAVDILERHDGKIDIYNISNKTNMQYGQYEYLPLAKRLYKKELLVVIAQLYYAEDVDARIKEALGQAMLAAVFDQSFQLDALDAIDALGAVKSHSLTEPFSHTKIMLFIVVL</sequence>
<comment type="caution">
    <text evidence="1">The sequence shown here is derived from an EMBL/GenBank/DDBJ whole genome shotgun (WGS) entry which is preliminary data.</text>
</comment>
<accession>A0A5J4TMU7</accession>
<dbReference type="EMBL" id="SNRW01028731">
    <property type="protein sequence ID" value="KAA6359212.1"/>
    <property type="molecule type" value="Genomic_DNA"/>
</dbReference>
<proteinExistence type="predicted"/>
<reference evidence="1 2" key="1">
    <citation type="submission" date="2019-03" db="EMBL/GenBank/DDBJ databases">
        <title>Single cell metagenomics reveals metabolic interactions within the superorganism composed of flagellate Streblomastix strix and complex community of Bacteroidetes bacteria on its surface.</title>
        <authorList>
            <person name="Treitli S.C."/>
            <person name="Kolisko M."/>
            <person name="Husnik F."/>
            <person name="Keeling P."/>
            <person name="Hampl V."/>
        </authorList>
    </citation>
    <scope>NUCLEOTIDE SEQUENCE [LARGE SCALE GENOMIC DNA]</scope>
    <source>
        <strain evidence="1">ST1C</strain>
    </source>
</reference>
<dbReference type="Proteomes" id="UP000324800">
    <property type="component" value="Unassembled WGS sequence"/>
</dbReference>